<evidence type="ECO:0000256" key="6">
    <source>
        <dbReference type="PROSITE-ProRule" id="PRU00205"/>
    </source>
</evidence>
<dbReference type="GO" id="GO:0046513">
    <property type="term" value="P:ceramide biosynthetic process"/>
    <property type="evidence" value="ECO:0007669"/>
    <property type="project" value="InterPro"/>
</dbReference>
<evidence type="ECO:0000259" key="9">
    <source>
        <dbReference type="PROSITE" id="PS50922"/>
    </source>
</evidence>
<comment type="caution">
    <text evidence="10">The sequence shown here is derived from an EMBL/GenBank/DDBJ whole genome shotgun (WGS) entry which is preliminary data.</text>
</comment>
<proteinExistence type="inferred from homology"/>
<dbReference type="GO" id="GO:0050291">
    <property type="term" value="F:sphingosine N-acyltransferase activity"/>
    <property type="evidence" value="ECO:0007669"/>
    <property type="project" value="InterPro"/>
</dbReference>
<dbReference type="InterPro" id="IPR016439">
    <property type="entry name" value="Lag1/Lac1-like"/>
</dbReference>
<keyword evidence="3 6" id="KW-0812">Transmembrane</keyword>
<evidence type="ECO:0000313" key="11">
    <source>
        <dbReference type="Proteomes" id="UP001201262"/>
    </source>
</evidence>
<comment type="similarity">
    <text evidence="2">Belongs to the sphingosine N-acyltransferase family.</text>
</comment>
<dbReference type="GeneID" id="70246384"/>
<evidence type="ECO:0000256" key="8">
    <source>
        <dbReference type="SAM" id="Phobius"/>
    </source>
</evidence>
<dbReference type="RefSeq" id="XP_046071974.1">
    <property type="nucleotide sequence ID" value="XM_046216097.1"/>
</dbReference>
<feature type="domain" description="TLC" evidence="9">
    <location>
        <begin position="130"/>
        <end position="367"/>
    </location>
</feature>
<dbReference type="PANTHER" id="PTHR12560:SF0">
    <property type="entry name" value="LD18904P"/>
    <property type="match status" value="1"/>
</dbReference>
<dbReference type="Pfam" id="PF03798">
    <property type="entry name" value="TRAM_LAG1_CLN8"/>
    <property type="match status" value="1"/>
</dbReference>
<dbReference type="Proteomes" id="UP001201262">
    <property type="component" value="Unassembled WGS sequence"/>
</dbReference>
<reference evidence="10" key="1">
    <citation type="submission" date="2021-12" db="EMBL/GenBank/DDBJ databases">
        <title>Convergent genome expansion in fungi linked to evolution of root-endophyte symbiosis.</title>
        <authorList>
            <consortium name="DOE Joint Genome Institute"/>
            <person name="Ke Y.-H."/>
            <person name="Bonito G."/>
            <person name="Liao H.-L."/>
            <person name="Looney B."/>
            <person name="Rojas-Flechas A."/>
            <person name="Nash J."/>
            <person name="Hameed K."/>
            <person name="Schadt C."/>
            <person name="Martin F."/>
            <person name="Crous P.W."/>
            <person name="Miettinen O."/>
            <person name="Magnuson J.K."/>
            <person name="Labbe J."/>
            <person name="Jacobson D."/>
            <person name="Doktycz M.J."/>
            <person name="Veneault-Fourrey C."/>
            <person name="Kuo A."/>
            <person name="Mondo S."/>
            <person name="Calhoun S."/>
            <person name="Riley R."/>
            <person name="Ohm R."/>
            <person name="LaButti K."/>
            <person name="Andreopoulos B."/>
            <person name="Pangilinan J."/>
            <person name="Nolan M."/>
            <person name="Tritt A."/>
            <person name="Clum A."/>
            <person name="Lipzen A."/>
            <person name="Daum C."/>
            <person name="Barry K."/>
            <person name="Grigoriev I.V."/>
            <person name="Vilgalys R."/>
        </authorList>
    </citation>
    <scope>NUCLEOTIDE SEQUENCE</scope>
    <source>
        <strain evidence="10">PMI_201</strain>
    </source>
</reference>
<evidence type="ECO:0000313" key="10">
    <source>
        <dbReference type="EMBL" id="KAH8697273.1"/>
    </source>
</evidence>
<dbReference type="PIRSF" id="PIRSF005225">
    <property type="entry name" value="LAG1_LAC1"/>
    <property type="match status" value="1"/>
</dbReference>
<dbReference type="GO" id="GO:0016020">
    <property type="term" value="C:membrane"/>
    <property type="evidence" value="ECO:0007669"/>
    <property type="project" value="UniProtKB-SubCell"/>
</dbReference>
<dbReference type="PROSITE" id="PS50922">
    <property type="entry name" value="TLC"/>
    <property type="match status" value="1"/>
</dbReference>
<evidence type="ECO:0000256" key="1">
    <source>
        <dbReference type="ARBA" id="ARBA00004141"/>
    </source>
</evidence>
<dbReference type="EMBL" id="JAJTJA010000006">
    <property type="protein sequence ID" value="KAH8697273.1"/>
    <property type="molecule type" value="Genomic_DNA"/>
</dbReference>
<evidence type="ECO:0000256" key="4">
    <source>
        <dbReference type="ARBA" id="ARBA00022989"/>
    </source>
</evidence>
<feature type="transmembrane region" description="Helical" evidence="8">
    <location>
        <begin position="338"/>
        <end position="359"/>
    </location>
</feature>
<organism evidence="10 11">
    <name type="scientific">Talaromyces proteolyticus</name>
    <dbReference type="NCBI Taxonomy" id="1131652"/>
    <lineage>
        <taxon>Eukaryota</taxon>
        <taxon>Fungi</taxon>
        <taxon>Dikarya</taxon>
        <taxon>Ascomycota</taxon>
        <taxon>Pezizomycotina</taxon>
        <taxon>Eurotiomycetes</taxon>
        <taxon>Eurotiomycetidae</taxon>
        <taxon>Eurotiales</taxon>
        <taxon>Trichocomaceae</taxon>
        <taxon>Talaromyces</taxon>
        <taxon>Talaromyces sect. Bacilispori</taxon>
    </lineage>
</organism>
<dbReference type="InterPro" id="IPR006634">
    <property type="entry name" value="TLC-dom"/>
</dbReference>
<comment type="subcellular location">
    <subcellularLocation>
        <location evidence="1">Membrane</location>
        <topology evidence="1">Multi-pass membrane protein</topology>
    </subcellularLocation>
</comment>
<name>A0AAD4KRE6_9EURO</name>
<evidence type="ECO:0000256" key="5">
    <source>
        <dbReference type="ARBA" id="ARBA00023136"/>
    </source>
</evidence>
<evidence type="ECO:0000256" key="2">
    <source>
        <dbReference type="ARBA" id="ARBA00009808"/>
    </source>
</evidence>
<gene>
    <name evidence="10" type="ORF">BGW36DRAFT_378352</name>
</gene>
<feature type="transmembrane region" description="Helical" evidence="8">
    <location>
        <begin position="136"/>
        <end position="154"/>
    </location>
</feature>
<keyword evidence="5 6" id="KW-0472">Membrane</keyword>
<dbReference type="SMART" id="SM00724">
    <property type="entry name" value="TLC"/>
    <property type="match status" value="1"/>
</dbReference>
<feature type="transmembrane region" description="Helical" evidence="8">
    <location>
        <begin position="93"/>
        <end position="115"/>
    </location>
</feature>
<feature type="transmembrane region" description="Helical" evidence="8">
    <location>
        <begin position="258"/>
        <end position="278"/>
    </location>
</feature>
<protein>
    <submittedName>
        <fullName evidence="10">Longevity-assurance protein</fullName>
    </submittedName>
</protein>
<feature type="compositionally biased region" description="Acidic residues" evidence="7">
    <location>
        <begin position="378"/>
        <end position="391"/>
    </location>
</feature>
<feature type="transmembrane region" description="Helical" evidence="8">
    <location>
        <begin position="46"/>
        <end position="63"/>
    </location>
</feature>
<evidence type="ECO:0000256" key="7">
    <source>
        <dbReference type="SAM" id="MobiDB-lite"/>
    </source>
</evidence>
<keyword evidence="4 8" id="KW-1133">Transmembrane helix</keyword>
<dbReference type="PANTHER" id="PTHR12560">
    <property type="entry name" value="LONGEVITY ASSURANCE FACTOR 1 LAG1"/>
    <property type="match status" value="1"/>
</dbReference>
<keyword evidence="11" id="KW-1185">Reference proteome</keyword>
<feature type="region of interest" description="Disordered" evidence="7">
    <location>
        <begin position="370"/>
        <end position="434"/>
    </location>
</feature>
<evidence type="ECO:0000256" key="3">
    <source>
        <dbReference type="ARBA" id="ARBA00022692"/>
    </source>
</evidence>
<accession>A0AAD4KRE6</accession>
<sequence>MAKTTHRPQSPSESIDHLNACVSSAGAPRLLQNEATFREWVVQNQIGISLTILSTLLAAHNLYPSVQSFTTPFFQMSYYQPDTGLYSQGWDDVYFVASAILAFTAVRAIFIDWIFRPFAKSTGLKKKTSIRFAEQAWLIVYDVSYWSYGVYLWSNSSYWGDFRAVWAEWPKPSASAGMKWYLLTQLAFWIQQIFVVNIEERRKDFLQMLSHHVATSMLLGSAYIYRFYNVANVVLSLMDIVDWMLPLAKILKYYGYEILCNVVFVLLILTWFVSRHVIYPALCWSIFKNIPVALPYGCYSGKTAVMYTANAYPNRFAYLFGPYLNEEGPICMNQTVKWIFLSFLLFLQGLSMLWFTLIVKIAINAVRSGNAEDSRSDGEDEEGEEEDEETENQSNETARAALADRNSNAESSWRRANGSVRTRRGHGRVLGDSDRKALLGRIGCDKPTHD</sequence>
<dbReference type="AlphaFoldDB" id="A0AAD4KRE6"/>